<sequence length="78" mass="8894">MKLPQVSSHTLIKKFKRIGYQDAPFQGKGSHVALFKDADGTKLLVIIPKRDPIPIGTLMSIMKQARMERDEFYLFLTS</sequence>
<dbReference type="SUPFAM" id="SSF54786">
    <property type="entry name" value="YcfA/nrd intein domain"/>
    <property type="match status" value="1"/>
</dbReference>
<reference evidence="7 8" key="1">
    <citation type="submission" date="2018-05" db="EMBL/GenBank/DDBJ databases">
        <title>Draft genome of Methanospirillum stamsii Pt1.</title>
        <authorList>
            <person name="Dueholm M.S."/>
            <person name="Nielsen P.H."/>
            <person name="Bakmann L.F."/>
            <person name="Otzen D.E."/>
        </authorList>
    </citation>
    <scope>NUCLEOTIDE SEQUENCE [LARGE SCALE GENOMIC DNA]</scope>
    <source>
        <strain evidence="7 8">Pt1</strain>
    </source>
</reference>
<dbReference type="Pfam" id="PF07927">
    <property type="entry name" value="HicA_toxin"/>
    <property type="match status" value="1"/>
</dbReference>
<dbReference type="InterPro" id="IPR038570">
    <property type="entry name" value="HicA_sf"/>
</dbReference>
<keyword evidence="2" id="KW-0540">Nuclease</keyword>
<organism evidence="7 8">
    <name type="scientific">Methanospirillum stamsii</name>
    <dbReference type="NCBI Taxonomy" id="1277351"/>
    <lineage>
        <taxon>Archaea</taxon>
        <taxon>Methanobacteriati</taxon>
        <taxon>Methanobacteriota</taxon>
        <taxon>Stenosarchaea group</taxon>
        <taxon>Methanomicrobia</taxon>
        <taxon>Methanomicrobiales</taxon>
        <taxon>Methanospirillaceae</taxon>
        <taxon>Methanospirillum</taxon>
    </lineage>
</organism>
<keyword evidence="8" id="KW-1185">Reference proteome</keyword>
<proteinExistence type="predicted"/>
<evidence type="ECO:0000256" key="1">
    <source>
        <dbReference type="ARBA" id="ARBA00022649"/>
    </source>
</evidence>
<keyword evidence="4" id="KW-0378">Hydrolase</keyword>
<comment type="caution">
    <text evidence="7">The sequence shown here is derived from an EMBL/GenBank/DDBJ whole genome shotgun (WGS) entry which is preliminary data.</text>
</comment>
<gene>
    <name evidence="7" type="ORF">DLD82_08995</name>
</gene>
<dbReference type="InterPro" id="IPR012933">
    <property type="entry name" value="HicA_mRNA_interferase"/>
</dbReference>
<dbReference type="Proteomes" id="UP000245934">
    <property type="component" value="Unassembled WGS sequence"/>
</dbReference>
<dbReference type="OrthoDB" id="7619at2157"/>
<dbReference type="GO" id="GO:0016787">
    <property type="term" value="F:hydrolase activity"/>
    <property type="evidence" value="ECO:0007669"/>
    <property type="project" value="UniProtKB-KW"/>
</dbReference>
<keyword evidence="3" id="KW-0255">Endonuclease</keyword>
<evidence type="ECO:0000256" key="3">
    <source>
        <dbReference type="ARBA" id="ARBA00022759"/>
    </source>
</evidence>
<evidence type="ECO:0000313" key="7">
    <source>
        <dbReference type="EMBL" id="PWR73380.1"/>
    </source>
</evidence>
<keyword evidence="5" id="KW-0694">RNA-binding</keyword>
<name>A0A2V2N478_9EURY</name>
<dbReference type="AlphaFoldDB" id="A0A2V2N478"/>
<keyword evidence="6" id="KW-0346">Stress response</keyword>
<evidence type="ECO:0000313" key="8">
    <source>
        <dbReference type="Proteomes" id="UP000245934"/>
    </source>
</evidence>
<dbReference type="GO" id="GO:0004519">
    <property type="term" value="F:endonuclease activity"/>
    <property type="evidence" value="ECO:0007669"/>
    <property type="project" value="UniProtKB-KW"/>
</dbReference>
<protein>
    <recommendedName>
        <fullName evidence="9">Type II toxin-antitoxin system HicA family toxin</fullName>
    </recommendedName>
</protein>
<evidence type="ECO:0000256" key="6">
    <source>
        <dbReference type="ARBA" id="ARBA00023016"/>
    </source>
</evidence>
<dbReference type="GO" id="GO:0003729">
    <property type="term" value="F:mRNA binding"/>
    <property type="evidence" value="ECO:0007669"/>
    <property type="project" value="InterPro"/>
</dbReference>
<dbReference type="GeneID" id="97608920"/>
<evidence type="ECO:0000256" key="2">
    <source>
        <dbReference type="ARBA" id="ARBA00022722"/>
    </source>
</evidence>
<evidence type="ECO:0000256" key="5">
    <source>
        <dbReference type="ARBA" id="ARBA00022884"/>
    </source>
</evidence>
<evidence type="ECO:0000256" key="4">
    <source>
        <dbReference type="ARBA" id="ARBA00022801"/>
    </source>
</evidence>
<evidence type="ECO:0008006" key="9">
    <source>
        <dbReference type="Google" id="ProtNLM"/>
    </source>
</evidence>
<dbReference type="Gene3D" id="3.30.920.30">
    <property type="entry name" value="Hypothetical protein"/>
    <property type="match status" value="1"/>
</dbReference>
<keyword evidence="1" id="KW-1277">Toxin-antitoxin system</keyword>
<dbReference type="EMBL" id="QGMZ01000018">
    <property type="protein sequence ID" value="PWR73380.1"/>
    <property type="molecule type" value="Genomic_DNA"/>
</dbReference>
<accession>A0A2V2N478</accession>
<dbReference type="RefSeq" id="WP_109940791.1">
    <property type="nucleotide sequence ID" value="NZ_CP176366.1"/>
</dbReference>